<dbReference type="EMBL" id="JBHUEJ010000019">
    <property type="protein sequence ID" value="MFD1710722.1"/>
    <property type="molecule type" value="Genomic_DNA"/>
</dbReference>
<protein>
    <submittedName>
        <fullName evidence="1">DUF2867 domain-containing protein</fullName>
    </submittedName>
</protein>
<evidence type="ECO:0000313" key="1">
    <source>
        <dbReference type="EMBL" id="MFD1710722.1"/>
    </source>
</evidence>
<accession>A0ABW4KSA6</accession>
<dbReference type="InterPro" id="IPR021295">
    <property type="entry name" value="DUF2867"/>
</dbReference>
<dbReference type="Pfam" id="PF11066">
    <property type="entry name" value="DUF2867"/>
    <property type="match status" value="1"/>
</dbReference>
<dbReference type="RefSeq" id="WP_147911741.1">
    <property type="nucleotide sequence ID" value="NZ_JBHUEJ010000019.1"/>
</dbReference>
<reference evidence="2" key="1">
    <citation type="journal article" date="2019" name="Int. J. Syst. Evol. Microbiol.">
        <title>The Global Catalogue of Microorganisms (GCM) 10K type strain sequencing project: providing services to taxonomists for standard genome sequencing and annotation.</title>
        <authorList>
            <consortium name="The Broad Institute Genomics Platform"/>
            <consortium name="The Broad Institute Genome Sequencing Center for Infectious Disease"/>
            <person name="Wu L."/>
            <person name="Ma J."/>
        </authorList>
    </citation>
    <scope>NUCLEOTIDE SEQUENCE [LARGE SCALE GENOMIC DNA]</scope>
    <source>
        <strain evidence="2">LMG 29247</strain>
    </source>
</reference>
<dbReference type="Proteomes" id="UP001597304">
    <property type="component" value="Unassembled WGS sequence"/>
</dbReference>
<proteinExistence type="predicted"/>
<organism evidence="1 2">
    <name type="scientific">Ottowia flava</name>
    <dbReference type="NCBI Taxonomy" id="2675430"/>
    <lineage>
        <taxon>Bacteria</taxon>
        <taxon>Pseudomonadati</taxon>
        <taxon>Pseudomonadota</taxon>
        <taxon>Betaproteobacteria</taxon>
        <taxon>Burkholderiales</taxon>
        <taxon>Comamonadaceae</taxon>
        <taxon>Ottowia</taxon>
    </lineage>
</organism>
<keyword evidence="2" id="KW-1185">Reference proteome</keyword>
<name>A0ABW4KSA6_9BURK</name>
<comment type="caution">
    <text evidence="1">The sequence shown here is derived from an EMBL/GenBank/DDBJ whole genome shotgun (WGS) entry which is preliminary data.</text>
</comment>
<evidence type="ECO:0000313" key="2">
    <source>
        <dbReference type="Proteomes" id="UP001597304"/>
    </source>
</evidence>
<gene>
    <name evidence="1" type="ORF">ACFSF0_08910</name>
</gene>
<sequence>MPRARKVSVPPHSQVHARLRGANFHDAYEADDALPQASAMDSWLAVVGRTPGWVDRAMDLRNAVVARIGLKDLGRLKPAQGGNRAYAVGDRVGIFSLQHLSEDEVVMTDADRHLDVWVSLLKLRAERKIVVSTVVQVHNALGRLYMLPVAPVHRLIVPAMLATS</sequence>